<name>A0ABQ2RTC2_9DEIO</name>
<accession>A0ABQ2RTC2</accession>
<reference evidence="3" key="1">
    <citation type="journal article" date="2019" name="Int. J. Syst. Evol. Microbiol.">
        <title>The Global Catalogue of Microorganisms (GCM) 10K type strain sequencing project: providing services to taxonomists for standard genome sequencing and annotation.</title>
        <authorList>
            <consortium name="The Broad Institute Genomics Platform"/>
            <consortium name="The Broad Institute Genome Sequencing Center for Infectious Disease"/>
            <person name="Wu L."/>
            <person name="Ma J."/>
        </authorList>
    </citation>
    <scope>NUCLEOTIDE SEQUENCE [LARGE SCALE GENOMIC DNA]</scope>
    <source>
        <strain evidence="3">JCM 31404</strain>
    </source>
</reference>
<keyword evidence="1" id="KW-0472">Membrane</keyword>
<evidence type="ECO:0000256" key="1">
    <source>
        <dbReference type="SAM" id="Phobius"/>
    </source>
</evidence>
<evidence type="ECO:0008006" key="4">
    <source>
        <dbReference type="Google" id="ProtNLM"/>
    </source>
</evidence>
<protein>
    <recommendedName>
        <fullName evidence="4">DUF4175 domain-containing protein</fullName>
    </recommendedName>
</protein>
<proteinExistence type="predicted"/>
<keyword evidence="1" id="KW-1133">Transmembrane helix</keyword>
<gene>
    <name evidence="2" type="ORF">GCM10008959_14980</name>
</gene>
<feature type="transmembrane region" description="Helical" evidence="1">
    <location>
        <begin position="20"/>
        <end position="41"/>
    </location>
</feature>
<comment type="caution">
    <text evidence="2">The sequence shown here is derived from an EMBL/GenBank/DDBJ whole genome shotgun (WGS) entry which is preliminary data.</text>
</comment>
<dbReference type="Proteomes" id="UP000634308">
    <property type="component" value="Unassembled WGS sequence"/>
</dbReference>
<dbReference type="EMBL" id="BMQM01000007">
    <property type="protein sequence ID" value="GGR54309.1"/>
    <property type="molecule type" value="Genomic_DNA"/>
</dbReference>
<organism evidence="2 3">
    <name type="scientific">Deinococcus seoulensis</name>
    <dbReference type="NCBI Taxonomy" id="1837379"/>
    <lineage>
        <taxon>Bacteria</taxon>
        <taxon>Thermotogati</taxon>
        <taxon>Deinococcota</taxon>
        <taxon>Deinococci</taxon>
        <taxon>Deinococcales</taxon>
        <taxon>Deinococcaceae</taxon>
        <taxon>Deinococcus</taxon>
    </lineage>
</organism>
<sequence>MWDLLTDGLFELLGSVRLPWRTWVWLTGWLVGPLALLAGLLLHRDAVSVVGGLLFSLRLLWRLRDR</sequence>
<keyword evidence="1" id="KW-0812">Transmembrane</keyword>
<evidence type="ECO:0000313" key="2">
    <source>
        <dbReference type="EMBL" id="GGR54309.1"/>
    </source>
</evidence>
<keyword evidence="3" id="KW-1185">Reference proteome</keyword>
<dbReference type="RefSeq" id="WP_189064369.1">
    <property type="nucleotide sequence ID" value="NZ_BMQM01000007.1"/>
</dbReference>
<evidence type="ECO:0000313" key="3">
    <source>
        <dbReference type="Proteomes" id="UP000634308"/>
    </source>
</evidence>